<dbReference type="Gene3D" id="3.40.50.720">
    <property type="entry name" value="NAD(P)-binding Rossmann-like Domain"/>
    <property type="match status" value="1"/>
</dbReference>
<comment type="caution">
    <text evidence="4">The sequence shown here is derived from an EMBL/GenBank/DDBJ whole genome shotgun (WGS) entry which is preliminary data.</text>
</comment>
<proteinExistence type="inferred from homology"/>
<name>A0A533I561_PARDE</name>
<sequence>MMTRILITGGTGFIGSHLVRDCLRRGDEVTVIARPDSDTWRLDGILDRITVERLEPRDAQGMRLLLARVQPDRVFLLAAATRFDQRDGLRDMDRALRANVEPLRIMLDELAAMTTPPKAVIRSGTLAEISTARREPGSIYGLSVLMGTHLLRIWREWTGVPSVTARLSLTYGGDQSTDFFVPGAIADALSGGLAPPNRPDAMRDLLHVDDAVGALQLMAEHAATLPAVVNVSTGAPHRLGDVAALIADIAGQPISAGAERAGADDIVSAPPSPELAALGWAPRVTLQDGLAQVFDWENDRAFSKSARAAQ</sequence>
<gene>
    <name evidence="4" type="ORF">DI616_09285</name>
</gene>
<dbReference type="PANTHER" id="PTHR43000">
    <property type="entry name" value="DTDP-D-GLUCOSE 4,6-DEHYDRATASE-RELATED"/>
    <property type="match status" value="1"/>
</dbReference>
<accession>A0A533I561</accession>
<evidence type="ECO:0000313" key="5">
    <source>
        <dbReference type="Proteomes" id="UP000315344"/>
    </source>
</evidence>
<organism evidence="4 5">
    <name type="scientific">Paracoccus denitrificans</name>
    <dbReference type="NCBI Taxonomy" id="266"/>
    <lineage>
        <taxon>Bacteria</taxon>
        <taxon>Pseudomonadati</taxon>
        <taxon>Pseudomonadota</taxon>
        <taxon>Alphaproteobacteria</taxon>
        <taxon>Rhodobacterales</taxon>
        <taxon>Paracoccaceae</taxon>
        <taxon>Paracoccus</taxon>
    </lineage>
</organism>
<dbReference type="InterPro" id="IPR036291">
    <property type="entry name" value="NAD(P)-bd_dom_sf"/>
</dbReference>
<protein>
    <submittedName>
        <fullName evidence="4">NAD(P)-dependent oxidoreductase</fullName>
    </submittedName>
</protein>
<evidence type="ECO:0000256" key="1">
    <source>
        <dbReference type="ARBA" id="ARBA00005125"/>
    </source>
</evidence>
<dbReference type="Pfam" id="PF01370">
    <property type="entry name" value="Epimerase"/>
    <property type="match status" value="1"/>
</dbReference>
<comment type="similarity">
    <text evidence="2">Belongs to the NAD(P)-dependent epimerase/dehydratase family.</text>
</comment>
<comment type="pathway">
    <text evidence="1">Bacterial outer membrane biogenesis; LPS O-antigen biosynthesis.</text>
</comment>
<dbReference type="AlphaFoldDB" id="A0A533I561"/>
<dbReference type="Proteomes" id="UP000315344">
    <property type="component" value="Unassembled WGS sequence"/>
</dbReference>
<evidence type="ECO:0000313" key="4">
    <source>
        <dbReference type="EMBL" id="TKW66676.1"/>
    </source>
</evidence>
<reference evidence="4 5" key="1">
    <citation type="journal article" date="2017" name="Nat. Commun.">
        <title>In situ click chemistry generation of cyclooxygenase-2 inhibitors.</title>
        <authorList>
            <person name="Bhardwaj A."/>
            <person name="Kaur J."/>
            <person name="Wuest M."/>
            <person name="Wuest F."/>
        </authorList>
    </citation>
    <scope>NUCLEOTIDE SEQUENCE [LARGE SCALE GENOMIC DNA]</scope>
    <source>
        <strain evidence="4">S2_012_000_R3_94</strain>
    </source>
</reference>
<evidence type="ECO:0000256" key="2">
    <source>
        <dbReference type="ARBA" id="ARBA00007637"/>
    </source>
</evidence>
<feature type="domain" description="NAD-dependent epimerase/dehydratase" evidence="3">
    <location>
        <begin position="5"/>
        <end position="231"/>
    </location>
</feature>
<dbReference type="SUPFAM" id="SSF51735">
    <property type="entry name" value="NAD(P)-binding Rossmann-fold domains"/>
    <property type="match status" value="1"/>
</dbReference>
<evidence type="ECO:0000259" key="3">
    <source>
        <dbReference type="Pfam" id="PF01370"/>
    </source>
</evidence>
<dbReference type="EMBL" id="VAFL01000006">
    <property type="protein sequence ID" value="TKW66676.1"/>
    <property type="molecule type" value="Genomic_DNA"/>
</dbReference>
<dbReference type="InterPro" id="IPR001509">
    <property type="entry name" value="Epimerase_deHydtase"/>
</dbReference>